<reference evidence="3" key="1">
    <citation type="journal article" date="2019" name="Int. J. Syst. Evol. Microbiol.">
        <title>The Global Catalogue of Microorganisms (GCM) 10K type strain sequencing project: providing services to taxonomists for standard genome sequencing and annotation.</title>
        <authorList>
            <consortium name="The Broad Institute Genomics Platform"/>
            <consortium name="The Broad Institute Genome Sequencing Center for Infectious Disease"/>
            <person name="Wu L."/>
            <person name="Ma J."/>
        </authorList>
    </citation>
    <scope>NUCLEOTIDE SEQUENCE [LARGE SCALE GENOMIC DNA]</scope>
    <source>
        <strain evidence="3">YIM 94188</strain>
    </source>
</reference>
<dbReference type="EMBL" id="JBHSNS010000001">
    <property type="protein sequence ID" value="MFC5728381.1"/>
    <property type="molecule type" value="Genomic_DNA"/>
</dbReference>
<dbReference type="Pfam" id="PF04964">
    <property type="entry name" value="Flp_Fap"/>
    <property type="match status" value="1"/>
</dbReference>
<evidence type="ECO:0000313" key="3">
    <source>
        <dbReference type="Proteomes" id="UP001596072"/>
    </source>
</evidence>
<sequence>MIQYLNILLNARLTKMEERGATAVEYGLLVALIAAAIVAVVFTLGDTIKGAFTDVNSSID</sequence>
<accession>A0ABW0ZC11</accession>
<proteinExistence type="predicted"/>
<dbReference type="RefSeq" id="WP_136431321.1">
    <property type="nucleotide sequence ID" value="NZ_JBHSNS010000001.1"/>
</dbReference>
<keyword evidence="1" id="KW-0472">Membrane</keyword>
<gene>
    <name evidence="2" type="ORF">ACFPQB_05590</name>
</gene>
<dbReference type="InterPro" id="IPR007047">
    <property type="entry name" value="Flp_Fap"/>
</dbReference>
<evidence type="ECO:0000256" key="1">
    <source>
        <dbReference type="SAM" id="Phobius"/>
    </source>
</evidence>
<dbReference type="Proteomes" id="UP001596072">
    <property type="component" value="Unassembled WGS sequence"/>
</dbReference>
<keyword evidence="1" id="KW-0812">Transmembrane</keyword>
<name>A0ABW0ZC11_9ACTN</name>
<organism evidence="2 3">
    <name type="scientific">Nocardioides vastitatis</name>
    <dbReference type="NCBI Taxonomy" id="2568655"/>
    <lineage>
        <taxon>Bacteria</taxon>
        <taxon>Bacillati</taxon>
        <taxon>Actinomycetota</taxon>
        <taxon>Actinomycetes</taxon>
        <taxon>Propionibacteriales</taxon>
        <taxon>Nocardioidaceae</taxon>
        <taxon>Nocardioides</taxon>
    </lineage>
</organism>
<keyword evidence="3" id="KW-1185">Reference proteome</keyword>
<feature type="transmembrane region" description="Helical" evidence="1">
    <location>
        <begin position="21"/>
        <end position="44"/>
    </location>
</feature>
<evidence type="ECO:0000313" key="2">
    <source>
        <dbReference type="EMBL" id="MFC5728381.1"/>
    </source>
</evidence>
<protein>
    <submittedName>
        <fullName evidence="2">Flp family type IVb pilin</fullName>
    </submittedName>
</protein>
<comment type="caution">
    <text evidence="2">The sequence shown here is derived from an EMBL/GenBank/DDBJ whole genome shotgun (WGS) entry which is preliminary data.</text>
</comment>
<keyword evidence="1" id="KW-1133">Transmembrane helix</keyword>